<dbReference type="Gene3D" id="3.40.630.30">
    <property type="match status" value="1"/>
</dbReference>
<dbReference type="InterPro" id="IPR000182">
    <property type="entry name" value="GNAT_dom"/>
</dbReference>
<dbReference type="GO" id="GO:0016747">
    <property type="term" value="F:acyltransferase activity, transferring groups other than amino-acyl groups"/>
    <property type="evidence" value="ECO:0007669"/>
    <property type="project" value="InterPro"/>
</dbReference>
<dbReference type="CDD" id="cd04301">
    <property type="entry name" value="NAT_SF"/>
    <property type="match status" value="1"/>
</dbReference>
<keyword evidence="1 4" id="KW-0808">Transferase</keyword>
<dbReference type="SUPFAM" id="SSF55729">
    <property type="entry name" value="Acyl-CoA N-acyltransferases (Nat)"/>
    <property type="match status" value="1"/>
</dbReference>
<organism evidence="4 5">
    <name type="scientific">Hydrogenispora ethanolica</name>
    <dbReference type="NCBI Taxonomy" id="1082276"/>
    <lineage>
        <taxon>Bacteria</taxon>
        <taxon>Bacillati</taxon>
        <taxon>Bacillota</taxon>
        <taxon>Hydrogenispora</taxon>
    </lineage>
</organism>
<dbReference type="EMBL" id="SLUN01000013">
    <property type="protein sequence ID" value="TCL68502.1"/>
    <property type="molecule type" value="Genomic_DNA"/>
</dbReference>
<dbReference type="RefSeq" id="WP_132014492.1">
    <property type="nucleotide sequence ID" value="NZ_SLUN01000013.1"/>
</dbReference>
<protein>
    <submittedName>
        <fullName evidence="4">Putative N-acetyltransferase YhbS</fullName>
    </submittedName>
</protein>
<evidence type="ECO:0000259" key="3">
    <source>
        <dbReference type="PROSITE" id="PS51186"/>
    </source>
</evidence>
<evidence type="ECO:0000313" key="5">
    <source>
        <dbReference type="Proteomes" id="UP000295008"/>
    </source>
</evidence>
<accession>A0A4R1RRD7</accession>
<dbReference type="InterPro" id="IPR050832">
    <property type="entry name" value="Bact_Acetyltransf"/>
</dbReference>
<dbReference type="PANTHER" id="PTHR43877:SF2">
    <property type="entry name" value="AMINOALKYLPHOSPHONATE N-ACETYLTRANSFERASE-RELATED"/>
    <property type="match status" value="1"/>
</dbReference>
<evidence type="ECO:0000313" key="4">
    <source>
        <dbReference type="EMBL" id="TCL68502.1"/>
    </source>
</evidence>
<comment type="caution">
    <text evidence="4">The sequence shown here is derived from an EMBL/GenBank/DDBJ whole genome shotgun (WGS) entry which is preliminary data.</text>
</comment>
<dbReference type="PANTHER" id="PTHR43877">
    <property type="entry name" value="AMINOALKYLPHOSPHONATE N-ACETYLTRANSFERASE-RELATED-RELATED"/>
    <property type="match status" value="1"/>
</dbReference>
<gene>
    <name evidence="4" type="ORF">EDC14_101342</name>
</gene>
<sequence length="164" mass="18086">MTRATPQITILPADPAESATLTRIAFAAKGHWNYPAEYFAIWRDELTVTPEYIASHRVFTARLHDVPVGMYALALADGQLYLDHLWVDPPHIGQGIGFRLVSHAKATASAAGFTRLKILADPHAAGFYRKVGAIQDGWFQSNIPGRLLPIFYLGTIAEKNGERS</sequence>
<dbReference type="InterPro" id="IPR016181">
    <property type="entry name" value="Acyl_CoA_acyltransferase"/>
</dbReference>
<dbReference type="OrthoDB" id="164032at2"/>
<evidence type="ECO:0000256" key="1">
    <source>
        <dbReference type="ARBA" id="ARBA00022679"/>
    </source>
</evidence>
<dbReference type="Pfam" id="PF00583">
    <property type="entry name" value="Acetyltransf_1"/>
    <property type="match status" value="1"/>
</dbReference>
<dbReference type="PROSITE" id="PS51186">
    <property type="entry name" value="GNAT"/>
    <property type="match status" value="1"/>
</dbReference>
<keyword evidence="2" id="KW-0012">Acyltransferase</keyword>
<dbReference type="AlphaFoldDB" id="A0A4R1RRD7"/>
<dbReference type="Proteomes" id="UP000295008">
    <property type="component" value="Unassembled WGS sequence"/>
</dbReference>
<proteinExistence type="predicted"/>
<keyword evidence="5" id="KW-1185">Reference proteome</keyword>
<feature type="domain" description="N-acetyltransferase" evidence="3">
    <location>
        <begin position="8"/>
        <end position="154"/>
    </location>
</feature>
<reference evidence="4 5" key="1">
    <citation type="submission" date="2019-03" db="EMBL/GenBank/DDBJ databases">
        <title>Genomic Encyclopedia of Type Strains, Phase IV (KMG-IV): sequencing the most valuable type-strain genomes for metagenomic binning, comparative biology and taxonomic classification.</title>
        <authorList>
            <person name="Goeker M."/>
        </authorList>
    </citation>
    <scope>NUCLEOTIDE SEQUENCE [LARGE SCALE GENOMIC DNA]</scope>
    <source>
        <strain evidence="4 5">LX-B</strain>
    </source>
</reference>
<evidence type="ECO:0000256" key="2">
    <source>
        <dbReference type="ARBA" id="ARBA00023315"/>
    </source>
</evidence>
<name>A0A4R1RRD7_HYDET</name>